<dbReference type="InterPro" id="IPR007814">
    <property type="entry name" value="PaaA_PaaC"/>
</dbReference>
<dbReference type="FunFam" id="1.20.1260.10:FF:000012">
    <property type="entry name" value="1,2-phenylacetyl-CoA epoxidase, subunit C"/>
    <property type="match status" value="1"/>
</dbReference>
<dbReference type="GO" id="GO:0005829">
    <property type="term" value="C:cytosol"/>
    <property type="evidence" value="ECO:0007669"/>
    <property type="project" value="TreeGrafter"/>
</dbReference>
<dbReference type="Gene3D" id="1.20.1260.10">
    <property type="match status" value="1"/>
</dbReference>
<evidence type="ECO:0000313" key="2">
    <source>
        <dbReference type="Proteomes" id="UP000001095"/>
    </source>
</evidence>
<dbReference type="NCBIfam" id="TIGR02158">
    <property type="entry name" value="PA_CoA_Oxy3"/>
    <property type="match status" value="1"/>
</dbReference>
<dbReference type="EMBL" id="AGWY01000005">
    <property type="protein sequence ID" value="EKS40040.1"/>
    <property type="molecule type" value="Genomic_DNA"/>
</dbReference>
<reference evidence="1 2" key="1">
    <citation type="submission" date="2012-04" db="EMBL/GenBank/DDBJ databases">
        <title>The Genome Sequence of Afipia clevelandensis ATCC 49720.</title>
        <authorList>
            <consortium name="The Broad Institute Genome Sequencing Platform"/>
            <person name="Earl A."/>
            <person name="Ward D."/>
            <person name="Feldgarden M."/>
            <person name="Gevers D."/>
            <person name="Huys G."/>
            <person name="Walker B."/>
            <person name="Young S.K."/>
            <person name="Zeng Q."/>
            <person name="Gargeya S."/>
            <person name="Fitzgerald M."/>
            <person name="Haas B."/>
            <person name="Abouelleil A."/>
            <person name="Alvarado L."/>
            <person name="Arachchi H.M."/>
            <person name="Berlin A."/>
            <person name="Chapman S.B."/>
            <person name="Goldberg J."/>
            <person name="Griggs A."/>
            <person name="Gujja S."/>
            <person name="Hansen M."/>
            <person name="Howarth C."/>
            <person name="Imamovic A."/>
            <person name="Larimer J."/>
            <person name="McCowen C."/>
            <person name="Montmayeur A."/>
            <person name="Murphy C."/>
            <person name="Neiman D."/>
            <person name="Pearson M."/>
            <person name="Priest M."/>
            <person name="Roberts A."/>
            <person name="Saif S."/>
            <person name="Shea T."/>
            <person name="Sisk P."/>
            <person name="Sykes S."/>
            <person name="Wortman J."/>
            <person name="Nusbaum C."/>
            <person name="Birren B."/>
        </authorList>
    </citation>
    <scope>NUCLEOTIDE SEQUENCE [LARGE SCALE GENOMIC DNA]</scope>
    <source>
        <strain evidence="1 2">ATCC 49720</strain>
    </source>
</reference>
<dbReference type="InterPro" id="IPR009078">
    <property type="entry name" value="Ferritin-like_SF"/>
</dbReference>
<dbReference type="Pfam" id="PF05138">
    <property type="entry name" value="PaaA_PaaC"/>
    <property type="match status" value="1"/>
</dbReference>
<sequence length="260" mass="29142">MNMATSSITVTESPLVLYALRRADDALILGHRVSEWCGHAPMLEEDMALANMGLDLIGQARELYTYAGQVEGAGHDEDKLAYLRDVRQYRNLLLVEQPNGDFARTIVRQFFYSAFADPYWRVMMNSKDATLAAIAAKSEKESAYHLRHTSEWMIRLGDGTAESHRRAQTAIDDLWAFTGELFHADQSDAELISSGIAVDPETLRGVWMDTVSNVLGVATLKRPASDWMQKGGRIGNHTEHLGHLLSELQSMQRTFPNATW</sequence>
<dbReference type="PIRSF" id="PIRSF037834">
    <property type="entry name" value="PA_CoA_Oase3"/>
    <property type="match status" value="1"/>
</dbReference>
<name>K8PKI5_9BRAD</name>
<dbReference type="PANTHER" id="PTHR30458">
    <property type="entry name" value="PHENYLACETIC ACID DEGRADATION PROTEIN PAA"/>
    <property type="match status" value="1"/>
</dbReference>
<dbReference type="InterPro" id="IPR012347">
    <property type="entry name" value="Ferritin-like"/>
</dbReference>
<dbReference type="SUPFAM" id="SSF47240">
    <property type="entry name" value="Ferritin-like"/>
    <property type="match status" value="1"/>
</dbReference>
<dbReference type="OrthoDB" id="9789947at2"/>
<protein>
    <submittedName>
        <fullName evidence="1">Phenylacetate-CoA oxygenase, PaaI subunit</fullName>
    </submittedName>
</protein>
<accession>K8PKI5</accession>
<dbReference type="PATRIC" id="fig|883079.3.peg.1072"/>
<dbReference type="InterPro" id="IPR011882">
    <property type="entry name" value="PaaC"/>
</dbReference>
<comment type="caution">
    <text evidence="1">The sequence shown here is derived from an EMBL/GenBank/DDBJ whole genome shotgun (WGS) entry which is preliminary data.</text>
</comment>
<dbReference type="PANTHER" id="PTHR30458:SF0">
    <property type="entry name" value="1,2-PHENYLACETYL-COA EPOXIDASE, SUBUNIT C"/>
    <property type="match status" value="1"/>
</dbReference>
<dbReference type="GO" id="GO:0010124">
    <property type="term" value="P:phenylacetate catabolic process"/>
    <property type="evidence" value="ECO:0007669"/>
    <property type="project" value="InterPro"/>
</dbReference>
<dbReference type="InterPro" id="IPR052703">
    <property type="entry name" value="Aromatic_CoA_ox/epox"/>
</dbReference>
<dbReference type="AlphaFoldDB" id="K8PKI5"/>
<organism evidence="1 2">
    <name type="scientific">Afipia clevelandensis ATCC 49720</name>
    <dbReference type="NCBI Taxonomy" id="883079"/>
    <lineage>
        <taxon>Bacteria</taxon>
        <taxon>Pseudomonadati</taxon>
        <taxon>Pseudomonadota</taxon>
        <taxon>Alphaproteobacteria</taxon>
        <taxon>Hyphomicrobiales</taxon>
        <taxon>Nitrobacteraceae</taxon>
        <taxon>Afipia</taxon>
    </lineage>
</organism>
<gene>
    <name evidence="1" type="ORF">HMPREF9696_01052</name>
</gene>
<keyword evidence="2" id="KW-1185">Reference proteome</keyword>
<dbReference type="Proteomes" id="UP000001095">
    <property type="component" value="Unassembled WGS sequence"/>
</dbReference>
<dbReference type="HOGENOM" id="CLU_070585_0_0_5"/>
<proteinExistence type="predicted"/>
<evidence type="ECO:0000313" key="1">
    <source>
        <dbReference type="EMBL" id="EKS40040.1"/>
    </source>
</evidence>